<evidence type="ECO:0000313" key="2">
    <source>
        <dbReference type="Proteomes" id="UP001054801"/>
    </source>
</evidence>
<proteinExistence type="predicted"/>
<name>A0ABY3SWV9_9GAMM</name>
<gene>
    <name evidence="1" type="ORF">L2Y54_15660</name>
</gene>
<evidence type="ECO:0000313" key="1">
    <source>
        <dbReference type="EMBL" id="UJS23369.1"/>
    </source>
</evidence>
<organism evidence="1 2">
    <name type="scientific">Thiothrix winogradskyi</name>
    <dbReference type="NCBI Taxonomy" id="96472"/>
    <lineage>
        <taxon>Bacteria</taxon>
        <taxon>Pseudomonadati</taxon>
        <taxon>Pseudomonadota</taxon>
        <taxon>Gammaproteobacteria</taxon>
        <taxon>Thiotrichales</taxon>
        <taxon>Thiotrichaceae</taxon>
        <taxon>Thiothrix</taxon>
    </lineage>
</organism>
<sequence>MTALTMGNTARNLSAYLPHLPIAPIGRKRKESPLLVFKQSRTGVIAYRKDTPVAWIVLGYHQGQVGGKPKTTTFVDVAYHRQTLHGINLETFECANLQDAKTALFTLFAIPQEKQGSTATPFSALAECEASDNGGAN</sequence>
<dbReference type="Proteomes" id="UP001054801">
    <property type="component" value="Chromosome"/>
</dbReference>
<keyword evidence="2" id="KW-1185">Reference proteome</keyword>
<reference evidence="1" key="1">
    <citation type="journal article" date="2022" name="Microorganisms">
        <title>Two New Species of Filamentous Sulfur Bacteria of the Genus Thiothrix, Thiothrix winogradskyi sp. nov. and 'Candidatus Thiothrix sulfatifontis' sp. nov.</title>
        <authorList>
            <person name="Ravin N.V."/>
            <person name="Rossetti S."/>
            <person name="Beletsky A.V."/>
            <person name="Kadnikov V.V."/>
            <person name="Rudenko T.S."/>
            <person name="Smolyakov D.D."/>
            <person name="Moskvitina M.I."/>
            <person name="Gureeva M.V."/>
            <person name="Mardanov A.V."/>
            <person name="Grabovich M.Y."/>
        </authorList>
    </citation>
    <scope>NUCLEOTIDE SEQUENCE</scope>
    <source>
        <strain evidence="1">CT3</strain>
    </source>
</reference>
<accession>A0ABY3SWV9</accession>
<dbReference type="RefSeq" id="WP_236497435.1">
    <property type="nucleotide sequence ID" value="NZ_CP091244.1"/>
</dbReference>
<dbReference type="EMBL" id="CP091244">
    <property type="protein sequence ID" value="UJS23369.1"/>
    <property type="molecule type" value="Genomic_DNA"/>
</dbReference>
<protein>
    <submittedName>
        <fullName evidence="1">Uncharacterized protein</fullName>
    </submittedName>
</protein>